<accession>A0ABD0SWW2</accession>
<proteinExistence type="predicted"/>
<protein>
    <submittedName>
        <fullName evidence="1">Uncharacterized protein</fullName>
    </submittedName>
</protein>
<sequence length="151" mass="17580">MKMIPERATVDYINEDYMSGVKVTVRRYGRNSGYYVNIINFHVVLYEYLHNEYKRTFVEFHFKRLCDMFKFDPYLGQAVVKTGLKCPVPAGTYHLGNMSIPCENFPYIWPFERARGVGTVTYDNVVLGNASLYMKFVQNKKSSKSAIVKFP</sequence>
<name>A0ABD0SWW2_LOXSC</name>
<comment type="caution">
    <text evidence="1">The sequence shown here is derived from an EMBL/GenBank/DDBJ whole genome shotgun (WGS) entry which is preliminary data.</text>
</comment>
<organism evidence="1 2">
    <name type="scientific">Loxostege sticticalis</name>
    <name type="common">Beet webworm moth</name>
    <dbReference type="NCBI Taxonomy" id="481309"/>
    <lineage>
        <taxon>Eukaryota</taxon>
        <taxon>Metazoa</taxon>
        <taxon>Ecdysozoa</taxon>
        <taxon>Arthropoda</taxon>
        <taxon>Hexapoda</taxon>
        <taxon>Insecta</taxon>
        <taxon>Pterygota</taxon>
        <taxon>Neoptera</taxon>
        <taxon>Endopterygota</taxon>
        <taxon>Lepidoptera</taxon>
        <taxon>Glossata</taxon>
        <taxon>Ditrysia</taxon>
        <taxon>Pyraloidea</taxon>
        <taxon>Crambidae</taxon>
        <taxon>Pyraustinae</taxon>
        <taxon>Loxostege</taxon>
    </lineage>
</organism>
<evidence type="ECO:0000313" key="2">
    <source>
        <dbReference type="Proteomes" id="UP001549921"/>
    </source>
</evidence>
<dbReference type="AlphaFoldDB" id="A0ABD0SWW2"/>
<reference evidence="1 2" key="1">
    <citation type="submission" date="2024-06" db="EMBL/GenBank/DDBJ databases">
        <title>A chromosome-level genome assembly of beet webworm, Loxostege sticticalis.</title>
        <authorList>
            <person name="Zhang Y."/>
        </authorList>
    </citation>
    <scope>NUCLEOTIDE SEQUENCE [LARGE SCALE GENOMIC DNA]</scope>
    <source>
        <strain evidence="1">AQ028</strain>
        <tissue evidence="1">Male pupae</tissue>
    </source>
</reference>
<dbReference type="EMBL" id="JBEDNZ010000015">
    <property type="protein sequence ID" value="KAL0829397.1"/>
    <property type="molecule type" value="Genomic_DNA"/>
</dbReference>
<gene>
    <name evidence="1" type="ORF">ABMA28_004171</name>
</gene>
<evidence type="ECO:0000313" key="1">
    <source>
        <dbReference type="EMBL" id="KAL0829397.1"/>
    </source>
</evidence>
<dbReference type="Proteomes" id="UP001549921">
    <property type="component" value="Unassembled WGS sequence"/>
</dbReference>